<sequence>MTKKILTMAMVSALILNSCNETTIKEKPQVNSETTSETNTEKVETITSVDENGKELQLAFHNTEGKLTLTFDGETIVLLSEKPASGIWYKNGQYELRGKGNDIALKKDGEVIFEHQDDIVNYSLKNKEGQTLDMTFNNTENTVKVYLNGGEQIDLKGEKAASGIWYKNDQYELRGKGDGLKLSKDGETIFEN</sequence>
<evidence type="ECO:0000313" key="6">
    <source>
        <dbReference type="EMBL" id="RYM33301.1"/>
    </source>
</evidence>
<feature type="domain" description="C-type lysozyme inhibitor" evidence="5">
    <location>
        <begin position="51"/>
        <end position="110"/>
    </location>
</feature>
<comment type="caution">
    <text evidence="6">The sequence shown here is derived from an EMBL/GenBank/DDBJ whole genome shotgun (WGS) entry which is preliminary data.</text>
</comment>
<keyword evidence="1" id="KW-0732">Signal</keyword>
<evidence type="ECO:0000259" key="5">
    <source>
        <dbReference type="Pfam" id="PF09864"/>
    </source>
</evidence>
<gene>
    <name evidence="6" type="ORF">ERX46_10170</name>
</gene>
<reference evidence="6 7" key="1">
    <citation type="submission" date="2019-02" db="EMBL/GenBank/DDBJ databases">
        <title>Genome sequence of the sea-ice species Brumimicrobium glaciale.</title>
        <authorList>
            <person name="Bowman J.P."/>
        </authorList>
    </citation>
    <scope>NUCLEOTIDE SEQUENCE [LARGE SCALE GENOMIC DNA]</scope>
    <source>
        <strain evidence="6 7">IC156</strain>
    </source>
</reference>
<protein>
    <recommendedName>
        <fullName evidence="5">C-type lysozyme inhibitor domain-containing protein</fullName>
    </recommendedName>
</protein>
<keyword evidence="3" id="KW-0564">Palmitate</keyword>
<dbReference type="Proteomes" id="UP000293952">
    <property type="component" value="Unassembled WGS sequence"/>
</dbReference>
<dbReference type="SUPFAM" id="SSF141488">
    <property type="entry name" value="YdhA-like"/>
    <property type="match status" value="2"/>
</dbReference>
<dbReference type="OrthoDB" id="1273481at2"/>
<evidence type="ECO:0000256" key="1">
    <source>
        <dbReference type="ARBA" id="ARBA00022729"/>
    </source>
</evidence>
<proteinExistence type="predicted"/>
<keyword evidence="4" id="KW-0449">Lipoprotein</keyword>
<evidence type="ECO:0000313" key="7">
    <source>
        <dbReference type="Proteomes" id="UP000293952"/>
    </source>
</evidence>
<accession>A0A4Q4KJ59</accession>
<evidence type="ECO:0000256" key="4">
    <source>
        <dbReference type="ARBA" id="ARBA00023288"/>
    </source>
</evidence>
<feature type="domain" description="C-type lysozyme inhibitor" evidence="5">
    <location>
        <begin position="128"/>
        <end position="187"/>
    </location>
</feature>
<dbReference type="InterPro" id="IPR036328">
    <property type="entry name" value="MliC_sf"/>
</dbReference>
<dbReference type="InterPro" id="IPR018660">
    <property type="entry name" value="MliC"/>
</dbReference>
<keyword evidence="2" id="KW-0472">Membrane</keyword>
<evidence type="ECO:0000256" key="2">
    <source>
        <dbReference type="ARBA" id="ARBA00023136"/>
    </source>
</evidence>
<dbReference type="RefSeq" id="WP_130093762.1">
    <property type="nucleotide sequence ID" value="NZ_SETE01000004.1"/>
</dbReference>
<dbReference type="Pfam" id="PF09864">
    <property type="entry name" value="MliC"/>
    <property type="match status" value="2"/>
</dbReference>
<dbReference type="AlphaFoldDB" id="A0A4Q4KJ59"/>
<dbReference type="Gene3D" id="2.40.128.200">
    <property type="match status" value="2"/>
</dbReference>
<name>A0A4Q4KJ59_9FLAO</name>
<dbReference type="EMBL" id="SETE01000004">
    <property type="protein sequence ID" value="RYM33301.1"/>
    <property type="molecule type" value="Genomic_DNA"/>
</dbReference>
<evidence type="ECO:0000256" key="3">
    <source>
        <dbReference type="ARBA" id="ARBA00023139"/>
    </source>
</evidence>
<keyword evidence="7" id="KW-1185">Reference proteome</keyword>
<organism evidence="6 7">
    <name type="scientific">Brumimicrobium glaciale</name>
    <dbReference type="NCBI Taxonomy" id="200475"/>
    <lineage>
        <taxon>Bacteria</taxon>
        <taxon>Pseudomonadati</taxon>
        <taxon>Bacteroidota</taxon>
        <taxon>Flavobacteriia</taxon>
        <taxon>Flavobacteriales</taxon>
        <taxon>Crocinitomicaceae</taxon>
        <taxon>Brumimicrobium</taxon>
    </lineage>
</organism>